<dbReference type="PANTHER" id="PTHR35449:SF1">
    <property type="entry name" value="PROTEIN SIX6OS1"/>
    <property type="match status" value="1"/>
</dbReference>
<dbReference type="AlphaFoldDB" id="A0AAD7SWN1"/>
<dbReference type="GO" id="GO:0000801">
    <property type="term" value="C:central element"/>
    <property type="evidence" value="ECO:0007669"/>
    <property type="project" value="TreeGrafter"/>
</dbReference>
<protein>
    <submittedName>
        <fullName evidence="3">Uncharacterized protein</fullName>
    </submittedName>
</protein>
<evidence type="ECO:0000313" key="3">
    <source>
        <dbReference type="EMBL" id="KAJ8410075.1"/>
    </source>
</evidence>
<evidence type="ECO:0000256" key="2">
    <source>
        <dbReference type="SAM" id="MobiDB-lite"/>
    </source>
</evidence>
<dbReference type="Pfam" id="PF15676">
    <property type="entry name" value="S6OS1"/>
    <property type="match status" value="1"/>
</dbReference>
<feature type="compositionally biased region" description="Polar residues" evidence="2">
    <location>
        <begin position="211"/>
        <end position="229"/>
    </location>
</feature>
<sequence length="472" mass="53464">MDMEELNSVVNMDTLIFQLALQTQELSKNKDDVVQQIGMLKLNVAKKKTRIQETKISIEKLQEARTQKENLVRYYKDSAKSLRVTNNLLLQYEKTLQVELQRKQVVFRQDGKMYQERIENYKKIFEQHKARYCENPLVHQLIKAQREKEDIEQRIGAFEEQIVAKERELQSLQGNIPNPSTDDSSDSDSVQSTDKPQEQVDPQTEEGASAQIETSISSHLIDTWQNSSLVAEEENDGGEEEEETMNMAENQDEETPREESTSSSSSVDTDHTITWENREDEGQLQGLSQEQTAETEGQEESLEEVFGAVGAEQREGGGDMQKPLSVSDEEENEEEGGYPHTPPARMKAVQNTPTFSLNSSPGHSPGLHKTSECKSPAFMFSMNTTPETPTFSGFGCSFNRGSLQDEDLPFSFTSSFFDKKSESKSPGFMDQMESRPEEDFQLFFSTKSPTQTSDQEQVGGNDDFSFFNFGKV</sequence>
<keyword evidence="4" id="KW-1185">Reference proteome</keyword>
<gene>
    <name evidence="3" type="ORF">AAFF_G00211160</name>
</gene>
<dbReference type="GO" id="GO:0007129">
    <property type="term" value="P:homologous chromosome pairing at meiosis"/>
    <property type="evidence" value="ECO:0007669"/>
    <property type="project" value="TreeGrafter"/>
</dbReference>
<dbReference type="GO" id="GO:0010705">
    <property type="term" value="P:meiotic DNA double-strand break processing involved in reciprocal meiotic recombination"/>
    <property type="evidence" value="ECO:0007669"/>
    <property type="project" value="TreeGrafter"/>
</dbReference>
<feature type="compositionally biased region" description="Polar residues" evidence="2">
    <location>
        <begin position="349"/>
        <end position="362"/>
    </location>
</feature>
<dbReference type="PANTHER" id="PTHR35449">
    <property type="entry name" value="PROTEIN SIX6OS1"/>
    <property type="match status" value="1"/>
</dbReference>
<evidence type="ECO:0000313" key="4">
    <source>
        <dbReference type="Proteomes" id="UP001221898"/>
    </source>
</evidence>
<dbReference type="GO" id="GO:0048477">
    <property type="term" value="P:oogenesis"/>
    <property type="evidence" value="ECO:0007669"/>
    <property type="project" value="TreeGrafter"/>
</dbReference>
<feature type="compositionally biased region" description="Acidic residues" evidence="2">
    <location>
        <begin position="327"/>
        <end position="336"/>
    </location>
</feature>
<dbReference type="GO" id="GO:0007283">
    <property type="term" value="P:spermatogenesis"/>
    <property type="evidence" value="ECO:0007669"/>
    <property type="project" value="TreeGrafter"/>
</dbReference>
<comment type="caution">
    <text evidence="3">The sequence shown here is derived from an EMBL/GenBank/DDBJ whole genome shotgun (WGS) entry which is preliminary data.</text>
</comment>
<feature type="coiled-coil region" evidence="1">
    <location>
        <begin position="44"/>
        <end position="71"/>
    </location>
</feature>
<dbReference type="InterPro" id="IPR031380">
    <property type="entry name" value="SIX6OS1"/>
</dbReference>
<feature type="compositionally biased region" description="Acidic residues" evidence="2">
    <location>
        <begin position="231"/>
        <end position="256"/>
    </location>
</feature>
<keyword evidence="1" id="KW-0175">Coiled coil</keyword>
<evidence type="ECO:0000256" key="1">
    <source>
        <dbReference type="SAM" id="Coils"/>
    </source>
</evidence>
<name>A0AAD7SWN1_9TELE</name>
<feature type="compositionally biased region" description="Basic and acidic residues" evidence="2">
    <location>
        <begin position="268"/>
        <end position="281"/>
    </location>
</feature>
<dbReference type="Proteomes" id="UP001221898">
    <property type="component" value="Unassembled WGS sequence"/>
</dbReference>
<organism evidence="3 4">
    <name type="scientific">Aldrovandia affinis</name>
    <dbReference type="NCBI Taxonomy" id="143900"/>
    <lineage>
        <taxon>Eukaryota</taxon>
        <taxon>Metazoa</taxon>
        <taxon>Chordata</taxon>
        <taxon>Craniata</taxon>
        <taxon>Vertebrata</taxon>
        <taxon>Euteleostomi</taxon>
        <taxon>Actinopterygii</taxon>
        <taxon>Neopterygii</taxon>
        <taxon>Teleostei</taxon>
        <taxon>Notacanthiformes</taxon>
        <taxon>Halosauridae</taxon>
        <taxon>Aldrovandia</taxon>
    </lineage>
</organism>
<accession>A0AAD7SWN1</accession>
<reference evidence="3" key="1">
    <citation type="journal article" date="2023" name="Science">
        <title>Genome structures resolve the early diversification of teleost fishes.</title>
        <authorList>
            <person name="Parey E."/>
            <person name="Louis A."/>
            <person name="Montfort J."/>
            <person name="Bouchez O."/>
            <person name="Roques C."/>
            <person name="Iampietro C."/>
            <person name="Lluch J."/>
            <person name="Castinel A."/>
            <person name="Donnadieu C."/>
            <person name="Desvignes T."/>
            <person name="Floi Bucao C."/>
            <person name="Jouanno E."/>
            <person name="Wen M."/>
            <person name="Mejri S."/>
            <person name="Dirks R."/>
            <person name="Jansen H."/>
            <person name="Henkel C."/>
            <person name="Chen W.J."/>
            <person name="Zahm M."/>
            <person name="Cabau C."/>
            <person name="Klopp C."/>
            <person name="Thompson A.W."/>
            <person name="Robinson-Rechavi M."/>
            <person name="Braasch I."/>
            <person name="Lecointre G."/>
            <person name="Bobe J."/>
            <person name="Postlethwait J.H."/>
            <person name="Berthelot C."/>
            <person name="Roest Crollius H."/>
            <person name="Guiguen Y."/>
        </authorList>
    </citation>
    <scope>NUCLEOTIDE SEQUENCE</scope>
    <source>
        <strain evidence="3">NC1722</strain>
    </source>
</reference>
<dbReference type="EMBL" id="JAINUG010000028">
    <property type="protein sequence ID" value="KAJ8410075.1"/>
    <property type="molecule type" value="Genomic_DNA"/>
</dbReference>
<proteinExistence type="predicted"/>
<feature type="region of interest" description="Disordered" evidence="2">
    <location>
        <begin position="173"/>
        <end position="370"/>
    </location>
</feature>